<dbReference type="GO" id="GO:0003677">
    <property type="term" value="F:DNA binding"/>
    <property type="evidence" value="ECO:0007669"/>
    <property type="project" value="UniProtKB-KW"/>
</dbReference>
<dbReference type="Gene3D" id="2.40.50.1020">
    <property type="entry name" value="LytTr DNA-binding domain"/>
    <property type="match status" value="1"/>
</dbReference>
<dbReference type="Pfam" id="PF04397">
    <property type="entry name" value="LytTR"/>
    <property type="match status" value="1"/>
</dbReference>
<dbReference type="RefSeq" id="WP_075190212.1">
    <property type="nucleotide sequence ID" value="NZ_RBIM01000004.1"/>
</dbReference>
<evidence type="ECO:0000259" key="2">
    <source>
        <dbReference type="PROSITE" id="PS50930"/>
    </source>
</evidence>
<dbReference type="PROSITE" id="PS50930">
    <property type="entry name" value="HTH_LYTTR"/>
    <property type="match status" value="1"/>
</dbReference>
<evidence type="ECO:0000313" key="3">
    <source>
        <dbReference type="EMBL" id="RKQ96764.1"/>
    </source>
</evidence>
<keyword evidence="1" id="KW-1133">Transmembrane helix</keyword>
<keyword evidence="3" id="KW-0238">DNA-binding</keyword>
<feature type="transmembrane region" description="Helical" evidence="1">
    <location>
        <begin position="12"/>
        <end position="38"/>
    </location>
</feature>
<reference evidence="3 4" key="1">
    <citation type="submission" date="2018-10" db="EMBL/GenBank/DDBJ databases">
        <title>Genomic Encyclopedia of Type Strains, Phase IV (KMG-IV): sequencing the most valuable type-strain genomes for metagenomic binning, comparative biology and taxonomic classification.</title>
        <authorList>
            <person name="Goeker M."/>
        </authorList>
    </citation>
    <scope>NUCLEOTIDE SEQUENCE [LARGE SCALE GENOMIC DNA]</scope>
    <source>
        <strain evidence="3 4">DSM 4734</strain>
    </source>
</reference>
<dbReference type="Proteomes" id="UP000273675">
    <property type="component" value="Unassembled WGS sequence"/>
</dbReference>
<accession>A0A495D4C8</accession>
<dbReference type="AlphaFoldDB" id="A0A495D4C8"/>
<protein>
    <submittedName>
        <fullName evidence="3">LytTr DNA-binding domain-containing protein</fullName>
    </submittedName>
</protein>
<name>A0A495D4C8_9PROT</name>
<keyword evidence="1" id="KW-0812">Transmembrane</keyword>
<comment type="caution">
    <text evidence="3">The sequence shown here is derived from an EMBL/GenBank/DDBJ whole genome shotgun (WGS) entry which is preliminary data.</text>
</comment>
<feature type="transmembrane region" description="Helical" evidence="1">
    <location>
        <begin position="83"/>
        <end position="104"/>
    </location>
</feature>
<dbReference type="InterPro" id="IPR007492">
    <property type="entry name" value="LytTR_DNA-bd_dom"/>
</dbReference>
<evidence type="ECO:0000313" key="4">
    <source>
        <dbReference type="Proteomes" id="UP000273675"/>
    </source>
</evidence>
<organism evidence="3 4">
    <name type="scientific">Maricaulis maris</name>
    <dbReference type="NCBI Taxonomy" id="74318"/>
    <lineage>
        <taxon>Bacteria</taxon>
        <taxon>Pseudomonadati</taxon>
        <taxon>Pseudomonadota</taxon>
        <taxon>Alphaproteobacteria</taxon>
        <taxon>Maricaulales</taxon>
        <taxon>Maricaulaceae</taxon>
        <taxon>Maricaulis</taxon>
    </lineage>
</organism>
<sequence length="275" mass="29761">MSGPDVNRPNLPLPAIMQAACLALGIVVLAALFSAAGAYDTDELGVGHRFFLWLIVASLMLLQPWLIEYGLSRLVPRTRAWKLVCSGLAVVLCTLALTLELHALKFTPILPKAPDPLVEFFVFLAPAAMPVAALVLVLKFAVAGRALLAGPVDGGPGLLMDPDIPGLNAAWPNEPLLYVRAEDHYLEIRTGQARLFVRGRLSDALLRLEGKDGLQVHRSWWIADDAVATVKRVGRDLRITLQTGERVPVARPRAEAVKARGWLARIPADAPTAKS</sequence>
<feature type="transmembrane region" description="Helical" evidence="1">
    <location>
        <begin position="116"/>
        <end position="138"/>
    </location>
</feature>
<evidence type="ECO:0000256" key="1">
    <source>
        <dbReference type="SAM" id="Phobius"/>
    </source>
</evidence>
<keyword evidence="1" id="KW-0472">Membrane</keyword>
<feature type="domain" description="HTH LytTR-type" evidence="2">
    <location>
        <begin position="176"/>
        <end position="263"/>
    </location>
</feature>
<feature type="transmembrane region" description="Helical" evidence="1">
    <location>
        <begin position="50"/>
        <end position="71"/>
    </location>
</feature>
<gene>
    <name evidence="3" type="ORF">C7435_2098</name>
</gene>
<dbReference type="EMBL" id="RBIM01000004">
    <property type="protein sequence ID" value="RKQ96764.1"/>
    <property type="molecule type" value="Genomic_DNA"/>
</dbReference>
<dbReference type="SMART" id="SM00850">
    <property type="entry name" value="LytTR"/>
    <property type="match status" value="1"/>
</dbReference>
<proteinExistence type="predicted"/>